<evidence type="ECO:0000256" key="1">
    <source>
        <dbReference type="SAM" id="MobiDB-lite"/>
    </source>
</evidence>
<keyword evidence="4" id="KW-1185">Reference proteome</keyword>
<dbReference type="InterPro" id="IPR029060">
    <property type="entry name" value="PIN-like_dom_sf"/>
</dbReference>
<sequence length="847" mass="95445">MGVSSVWDQIKLGQDQRIPLRQFVTQFQKQHNRPLRVAIDGFMMLFEARTGSVAPMGNNNKFSNAVVNYSKLIMNFISKVRLFISLDITFIIVFDGIIKPPKRRVSNYSHYNCTNYEQVYPELNRIVQSGQFSENFPELQIIRQILDYLNVQYLDSPGEAEAQCSYLQKTGVVDYVISNDSDVLINGCRAVLKNLSKFKQDYGTTGKVSSSNKKDTAQEYFVTPIRMEQVESRTGFTRERLLLFAVLLGGDYHRNGVQGIGEEKAKHIVLSGTSFATEFTPGFQKFDFSQAFSKVYGVERTGAQRRQLYSHFQFLLLQELSGNMKAYFGRNYNVQSIGFNFPSDCIVMFYVKPFVLENPFKFKEQMLSFAGSHDSSVVRCSIERCLGSKVIDFFKVRRDEHLRRLGVELENVSELPLDKLEVNIKDFDSWMSESLCEALLVKVVRHSLISGSKLIRFEREKLLSYEGICADIQLIGARVASYLEFTGNETKIRTEPSPDSTSALVWVLKEMFSEDNPTIQEYEAMKEEKEAEKILKEEEKKAKAEERKRKAEERKASPKRQKTPSPKKNKAPTQQSTNLVSVGLIDESFKSPTKRSGSTMNQLSIPNLSYHSAKESDNVPSSPTNSTKLDIIDLIQTSPRIKSSKRETVTSTLADIHLFSSDDDGDLDELISIPSSSQTSPTATSNSPNRKLDFTTTPRSSPVKDKAKGKLSRTSSIRSSKPISPSKVAPTKKSMFLFPANHSTLPKNQQTTSYDPFLDDTNDLETDEDAEILSVPSRFESIVSVNSIDNPFEIPSSNENTPRKRGFELNATAGDTLHSTVQDYEVVEIISTSDEEAGEADSTIVVD</sequence>
<dbReference type="GO" id="GO:0008409">
    <property type="term" value="F:5'-3' exonuclease activity"/>
    <property type="evidence" value="ECO:0007669"/>
    <property type="project" value="TreeGrafter"/>
</dbReference>
<dbReference type="AlphaFoldDB" id="A0A9P8TT69"/>
<dbReference type="CDD" id="cd09870">
    <property type="entry name" value="PIN_YEN1"/>
    <property type="match status" value="1"/>
</dbReference>
<dbReference type="SMART" id="SM00484">
    <property type="entry name" value="XPGI"/>
    <property type="match status" value="1"/>
</dbReference>
<feature type="region of interest" description="Disordered" evidence="1">
    <location>
        <begin position="669"/>
        <end position="731"/>
    </location>
</feature>
<evidence type="ECO:0000313" key="3">
    <source>
        <dbReference type="EMBL" id="KAH3688866.1"/>
    </source>
</evidence>
<organism evidence="3 4">
    <name type="scientific">Wickerhamomyces pijperi</name>
    <name type="common">Yeast</name>
    <name type="synonym">Pichia pijperi</name>
    <dbReference type="NCBI Taxonomy" id="599730"/>
    <lineage>
        <taxon>Eukaryota</taxon>
        <taxon>Fungi</taxon>
        <taxon>Dikarya</taxon>
        <taxon>Ascomycota</taxon>
        <taxon>Saccharomycotina</taxon>
        <taxon>Saccharomycetes</taxon>
        <taxon>Phaffomycetales</taxon>
        <taxon>Wickerhamomycetaceae</taxon>
        <taxon>Wickerhamomyces</taxon>
    </lineage>
</organism>
<evidence type="ECO:0000259" key="2">
    <source>
        <dbReference type="SMART" id="SM00484"/>
    </source>
</evidence>
<reference evidence="3" key="2">
    <citation type="submission" date="2021-01" db="EMBL/GenBank/DDBJ databases">
        <authorList>
            <person name="Schikora-Tamarit M.A."/>
        </authorList>
    </citation>
    <scope>NUCLEOTIDE SEQUENCE</scope>
    <source>
        <strain evidence="3">CBS2887</strain>
    </source>
</reference>
<feature type="domain" description="XPG-I" evidence="2">
    <location>
        <begin position="147"/>
        <end position="218"/>
    </location>
</feature>
<feature type="compositionally biased region" description="Basic residues" evidence="1">
    <location>
        <begin position="557"/>
        <end position="570"/>
    </location>
</feature>
<feature type="compositionally biased region" description="Basic and acidic residues" evidence="1">
    <location>
        <begin position="538"/>
        <end position="556"/>
    </location>
</feature>
<name>A0A9P8TT69_WICPI</name>
<feature type="compositionally biased region" description="Polar residues" evidence="1">
    <location>
        <begin position="590"/>
        <end position="603"/>
    </location>
</feature>
<dbReference type="InterPro" id="IPR006086">
    <property type="entry name" value="XPG-I_dom"/>
</dbReference>
<dbReference type="GO" id="GO:0006281">
    <property type="term" value="P:DNA repair"/>
    <property type="evidence" value="ECO:0007669"/>
    <property type="project" value="UniProtKB-ARBA"/>
</dbReference>
<feature type="compositionally biased region" description="Low complexity" evidence="1">
    <location>
        <begin position="712"/>
        <end position="727"/>
    </location>
</feature>
<feature type="compositionally biased region" description="Polar residues" evidence="1">
    <location>
        <begin position="571"/>
        <end position="580"/>
    </location>
</feature>
<dbReference type="Proteomes" id="UP000774326">
    <property type="component" value="Unassembled WGS sequence"/>
</dbReference>
<dbReference type="Pfam" id="PF00867">
    <property type="entry name" value="XPG_I"/>
    <property type="match status" value="1"/>
</dbReference>
<evidence type="ECO:0000313" key="4">
    <source>
        <dbReference type="Proteomes" id="UP000774326"/>
    </source>
</evidence>
<accession>A0A9P8TT69</accession>
<dbReference type="OrthoDB" id="3981129at2759"/>
<dbReference type="InterPro" id="IPR036279">
    <property type="entry name" value="5-3_exonuclease_C_sf"/>
</dbReference>
<dbReference type="GO" id="GO:0005634">
    <property type="term" value="C:nucleus"/>
    <property type="evidence" value="ECO:0007669"/>
    <property type="project" value="TreeGrafter"/>
</dbReference>
<comment type="caution">
    <text evidence="3">The sequence shown here is derived from an EMBL/GenBank/DDBJ whole genome shotgun (WGS) entry which is preliminary data.</text>
</comment>
<dbReference type="Gene3D" id="3.40.50.1010">
    <property type="entry name" value="5'-nuclease"/>
    <property type="match status" value="1"/>
</dbReference>
<dbReference type="PANTHER" id="PTHR11081">
    <property type="entry name" value="FLAP ENDONUCLEASE FAMILY MEMBER"/>
    <property type="match status" value="1"/>
</dbReference>
<dbReference type="GO" id="GO:0005737">
    <property type="term" value="C:cytoplasm"/>
    <property type="evidence" value="ECO:0007669"/>
    <property type="project" value="TreeGrafter"/>
</dbReference>
<reference evidence="3" key="1">
    <citation type="journal article" date="2021" name="Open Biol.">
        <title>Shared evolutionary footprints suggest mitochondrial oxidative damage underlies multiple complex I losses in fungi.</title>
        <authorList>
            <person name="Schikora-Tamarit M.A."/>
            <person name="Marcet-Houben M."/>
            <person name="Nosek J."/>
            <person name="Gabaldon T."/>
        </authorList>
    </citation>
    <scope>NUCLEOTIDE SEQUENCE</scope>
    <source>
        <strain evidence="3">CBS2887</strain>
    </source>
</reference>
<dbReference type="PANTHER" id="PTHR11081:SF72">
    <property type="entry name" value="HOLLIDAY JUNCTION RESOLVASE YEN1"/>
    <property type="match status" value="1"/>
</dbReference>
<dbReference type="Gene3D" id="1.10.150.20">
    <property type="entry name" value="5' to 3' exonuclease, C-terminal subdomain"/>
    <property type="match status" value="1"/>
</dbReference>
<gene>
    <name evidence="3" type="ORF">WICPIJ_000172</name>
</gene>
<proteinExistence type="predicted"/>
<feature type="compositionally biased region" description="Low complexity" evidence="1">
    <location>
        <begin position="672"/>
        <end position="688"/>
    </location>
</feature>
<dbReference type="GO" id="GO:0017108">
    <property type="term" value="F:5'-flap endonuclease activity"/>
    <property type="evidence" value="ECO:0007669"/>
    <property type="project" value="TreeGrafter"/>
</dbReference>
<protein>
    <recommendedName>
        <fullName evidence="2">XPG-I domain-containing protein</fullName>
    </recommendedName>
</protein>
<dbReference type="SUPFAM" id="SSF88723">
    <property type="entry name" value="PIN domain-like"/>
    <property type="match status" value="1"/>
</dbReference>
<dbReference type="PRINTS" id="PR00853">
    <property type="entry name" value="XPGRADSUPER"/>
</dbReference>
<dbReference type="InterPro" id="IPR006084">
    <property type="entry name" value="XPG/Rad2"/>
</dbReference>
<dbReference type="EMBL" id="JAEUBG010000104">
    <property type="protein sequence ID" value="KAH3688866.1"/>
    <property type="molecule type" value="Genomic_DNA"/>
</dbReference>
<feature type="region of interest" description="Disordered" evidence="1">
    <location>
        <begin position="538"/>
        <end position="603"/>
    </location>
</feature>
<dbReference type="SUPFAM" id="SSF47807">
    <property type="entry name" value="5' to 3' exonuclease, C-terminal subdomain"/>
    <property type="match status" value="1"/>
</dbReference>